<dbReference type="VEuPathDB" id="TrichDB:TRFO_29251"/>
<reference evidence="1" key="1">
    <citation type="submission" date="2016-10" db="EMBL/GenBank/DDBJ databases">
        <authorList>
            <person name="Benchimol M."/>
            <person name="Almeida L.G."/>
            <person name="Vasconcelos A.T."/>
            <person name="Perreira-Neves A."/>
            <person name="Rosa I.A."/>
            <person name="Tasca T."/>
            <person name="Bogo M.R."/>
            <person name="de Souza W."/>
        </authorList>
    </citation>
    <scope>NUCLEOTIDE SEQUENCE [LARGE SCALE GENOMIC DNA]</scope>
    <source>
        <strain evidence="1">K</strain>
    </source>
</reference>
<protein>
    <recommendedName>
        <fullName evidence="3">Importin N-terminal domain-containing protein</fullName>
    </recommendedName>
</protein>
<accession>A0A1J4JW27</accession>
<dbReference type="InterPro" id="IPR016024">
    <property type="entry name" value="ARM-type_fold"/>
</dbReference>
<evidence type="ECO:0000313" key="1">
    <source>
        <dbReference type="EMBL" id="OHT03335.1"/>
    </source>
</evidence>
<dbReference type="EMBL" id="MLAK01000830">
    <property type="protein sequence ID" value="OHT03335.1"/>
    <property type="molecule type" value="Genomic_DNA"/>
</dbReference>
<dbReference type="SUPFAM" id="SSF48371">
    <property type="entry name" value="ARM repeat"/>
    <property type="match status" value="1"/>
</dbReference>
<sequence>MNEDPRVVLIRALGEMNTDINAMNYVETLRNNDPIQLFMNMSEIILHENSPPQIIASCIVIMSSIIKPTIIRPLNILSKEFQSMDQSSQDLIKRALFRCLTFPDQSIRLNAARCIGFFAKIEIPRKKWPDVFEQLGKVAHICDQQNIPNSPNASDYCQIGALSAMREILTEVMLWPRLPIFKTASQIVLSSCIETMTKDIDPFLKIEALKCLKVASNIFVPSIQDTQFHQSLLQLLISHIQIPNIHFHRHLLSVLATFIIKIYNILNPDVFGQIFNALIPDLAGDDDDRKLHIIRLCEKIAKFEGSLKEIGEVCYTELMERNLDEIFLKIIANGDFSDLNEAESIWVTPHAALDCLFEFGKVSPERLFHDCVDFYQQHMPNPLSSAKLSALCAAQVITSIDTDYASVFIGQQMNNILQLCVCDDVLVRTSAFCVLQSSISDKTSLFGKEEDFAGVLQMVSFGLSSDLVTARNALGVFVTLCEKFIPDNSNDSFLGVNYDSIMSMIIATTKRNDIFCDQFIEEISNAIFVYIQHLPICRRTHLFDLLNHVISQLAQTLQTSAITNANIHTNSLLNTIQDNVPNPTVNNTLNNTMNGALTNIVQNVGQNDHAVQSVVNGGYEERLRAYHLHIIVGIVQALGDKIIPISDQLLNVLLQIYQMNTNSDSVILTISQVIFYSGEASKQFLPQLLEIVERAQTSSSPSNVNASANLLGNIVFRIGQDSFPMVPHMFELVYSNLSNVSTLSSSVPPLLLAINDMMKGVALVNPENARQLVSPTMEICTKYVENLEFLVNSDFDAATLIASALMNVFIVIVEICFPSETQFISNNLKPVFIKVPIIVWKYQMITRKTVEVFLNLMHCLIRHVGRNMTIELHNQSLQKFLNMANSSDSPYPDLVQTAHTVMKFYIDI</sequence>
<organism evidence="1 2">
    <name type="scientific">Tritrichomonas foetus</name>
    <dbReference type="NCBI Taxonomy" id="1144522"/>
    <lineage>
        <taxon>Eukaryota</taxon>
        <taxon>Metamonada</taxon>
        <taxon>Parabasalia</taxon>
        <taxon>Tritrichomonadida</taxon>
        <taxon>Tritrichomonadidae</taxon>
        <taxon>Tritrichomonas</taxon>
    </lineage>
</organism>
<evidence type="ECO:0008006" key="3">
    <source>
        <dbReference type="Google" id="ProtNLM"/>
    </source>
</evidence>
<proteinExistence type="predicted"/>
<dbReference type="InterPro" id="IPR011989">
    <property type="entry name" value="ARM-like"/>
</dbReference>
<dbReference type="RefSeq" id="XP_068356471.1">
    <property type="nucleotide sequence ID" value="XM_068506668.1"/>
</dbReference>
<dbReference type="GeneID" id="94841372"/>
<dbReference type="AlphaFoldDB" id="A0A1J4JW27"/>
<gene>
    <name evidence="1" type="ORF">TRFO_29251</name>
</gene>
<evidence type="ECO:0000313" key="2">
    <source>
        <dbReference type="Proteomes" id="UP000179807"/>
    </source>
</evidence>
<comment type="caution">
    <text evidence="1">The sequence shown here is derived from an EMBL/GenBank/DDBJ whole genome shotgun (WGS) entry which is preliminary data.</text>
</comment>
<dbReference type="Gene3D" id="1.25.10.10">
    <property type="entry name" value="Leucine-rich Repeat Variant"/>
    <property type="match status" value="1"/>
</dbReference>
<dbReference type="Proteomes" id="UP000179807">
    <property type="component" value="Unassembled WGS sequence"/>
</dbReference>
<name>A0A1J4JW27_9EUKA</name>
<keyword evidence="2" id="KW-1185">Reference proteome</keyword>